<feature type="transmembrane region" description="Helical" evidence="6">
    <location>
        <begin position="73"/>
        <end position="95"/>
    </location>
</feature>
<comment type="caution">
    <text evidence="7">The sequence shown here is derived from an EMBL/GenBank/DDBJ whole genome shotgun (WGS) entry which is preliminary data.</text>
</comment>
<feature type="transmembrane region" description="Helical" evidence="6">
    <location>
        <begin position="154"/>
        <end position="174"/>
    </location>
</feature>
<name>A0A919N5I1_9ACTN</name>
<keyword evidence="8" id="KW-1185">Reference proteome</keyword>
<protein>
    <submittedName>
        <fullName evidence="7">Lysine transporter LysE</fullName>
    </submittedName>
</protein>
<evidence type="ECO:0000313" key="7">
    <source>
        <dbReference type="EMBL" id="GIF04755.1"/>
    </source>
</evidence>
<dbReference type="EMBL" id="BOMW01000021">
    <property type="protein sequence ID" value="GIF04755.1"/>
    <property type="molecule type" value="Genomic_DNA"/>
</dbReference>
<keyword evidence="3 6" id="KW-0812">Transmembrane</keyword>
<evidence type="ECO:0000256" key="4">
    <source>
        <dbReference type="ARBA" id="ARBA00022989"/>
    </source>
</evidence>
<comment type="subcellular location">
    <subcellularLocation>
        <location evidence="1">Cell membrane</location>
        <topology evidence="1">Multi-pass membrane protein</topology>
    </subcellularLocation>
</comment>
<gene>
    <name evidence="7" type="ORF">Asi03nite_22930</name>
</gene>
<evidence type="ECO:0000256" key="5">
    <source>
        <dbReference type="ARBA" id="ARBA00023136"/>
    </source>
</evidence>
<evidence type="ECO:0000256" key="1">
    <source>
        <dbReference type="ARBA" id="ARBA00004651"/>
    </source>
</evidence>
<dbReference type="PIRSF" id="PIRSF006324">
    <property type="entry name" value="LeuE"/>
    <property type="match status" value="1"/>
</dbReference>
<dbReference type="PANTHER" id="PTHR30086:SF20">
    <property type="entry name" value="ARGININE EXPORTER PROTEIN ARGO-RELATED"/>
    <property type="match status" value="1"/>
</dbReference>
<keyword evidence="5 6" id="KW-0472">Membrane</keyword>
<dbReference type="GO" id="GO:0015171">
    <property type="term" value="F:amino acid transmembrane transporter activity"/>
    <property type="evidence" value="ECO:0007669"/>
    <property type="project" value="TreeGrafter"/>
</dbReference>
<dbReference type="Proteomes" id="UP000629619">
    <property type="component" value="Unassembled WGS sequence"/>
</dbReference>
<sequence length="246" mass="25165">MTYVLAGGFPLADRARARGCCARAGACGYVDVVVGLDQIIALGLACVLLIVVPGPSVLFVVGRALTYGRATALATAAGNSLGTYLVAACVAFGLGPLLERSTMLFTAVRWAGAAYLIWLGVQAWRHARHAATPDTTAAAGTPLSRWHAVRAGTLVGITNPKAFIILAAVLPQFVDRAASDVPVQLLALALVPVLVGLLTDSVWGLAADAARGWFARSPRRLVVAARAGGASMIGLGVSVAVGGQAR</sequence>
<organism evidence="7 8">
    <name type="scientific">Actinoplanes siamensis</name>
    <dbReference type="NCBI Taxonomy" id="1223317"/>
    <lineage>
        <taxon>Bacteria</taxon>
        <taxon>Bacillati</taxon>
        <taxon>Actinomycetota</taxon>
        <taxon>Actinomycetes</taxon>
        <taxon>Micromonosporales</taxon>
        <taxon>Micromonosporaceae</taxon>
        <taxon>Actinoplanes</taxon>
    </lineage>
</organism>
<proteinExistence type="predicted"/>
<evidence type="ECO:0000256" key="6">
    <source>
        <dbReference type="SAM" id="Phobius"/>
    </source>
</evidence>
<evidence type="ECO:0000313" key="8">
    <source>
        <dbReference type="Proteomes" id="UP000629619"/>
    </source>
</evidence>
<dbReference type="AlphaFoldDB" id="A0A919N5I1"/>
<feature type="transmembrane region" description="Helical" evidence="6">
    <location>
        <begin position="221"/>
        <end position="241"/>
    </location>
</feature>
<dbReference type="PANTHER" id="PTHR30086">
    <property type="entry name" value="ARGININE EXPORTER PROTEIN ARGO"/>
    <property type="match status" value="1"/>
</dbReference>
<evidence type="ECO:0000256" key="3">
    <source>
        <dbReference type="ARBA" id="ARBA00022692"/>
    </source>
</evidence>
<dbReference type="GO" id="GO:0005886">
    <property type="term" value="C:plasma membrane"/>
    <property type="evidence" value="ECO:0007669"/>
    <property type="project" value="UniProtKB-SubCell"/>
</dbReference>
<reference evidence="7" key="1">
    <citation type="submission" date="2021-01" db="EMBL/GenBank/DDBJ databases">
        <title>Whole genome shotgun sequence of Actinoplanes siamensis NBRC 109076.</title>
        <authorList>
            <person name="Komaki H."/>
            <person name="Tamura T."/>
        </authorList>
    </citation>
    <scope>NUCLEOTIDE SEQUENCE</scope>
    <source>
        <strain evidence="7">NBRC 109076</strain>
    </source>
</reference>
<feature type="transmembrane region" description="Helical" evidence="6">
    <location>
        <begin position="101"/>
        <end position="121"/>
    </location>
</feature>
<feature type="transmembrane region" description="Helical" evidence="6">
    <location>
        <begin position="186"/>
        <end position="209"/>
    </location>
</feature>
<evidence type="ECO:0000256" key="2">
    <source>
        <dbReference type="ARBA" id="ARBA00022475"/>
    </source>
</evidence>
<keyword evidence="4 6" id="KW-1133">Transmembrane helix</keyword>
<dbReference type="InterPro" id="IPR001123">
    <property type="entry name" value="LeuE-type"/>
</dbReference>
<keyword evidence="2" id="KW-1003">Cell membrane</keyword>
<dbReference type="Pfam" id="PF01810">
    <property type="entry name" value="LysE"/>
    <property type="match status" value="1"/>
</dbReference>
<accession>A0A919N5I1</accession>
<feature type="transmembrane region" description="Helical" evidence="6">
    <location>
        <begin position="39"/>
        <end position="61"/>
    </location>
</feature>